<keyword evidence="4 5" id="KW-0274">FAD</keyword>
<comment type="similarity">
    <text evidence="2 5">Belongs to the acyl-CoA dehydrogenase family.</text>
</comment>
<protein>
    <submittedName>
        <fullName evidence="9">Acyl-CoA dehydrogenase family protein</fullName>
    </submittedName>
</protein>
<dbReference type="Gene3D" id="2.40.110.10">
    <property type="entry name" value="Butyryl-CoA Dehydrogenase, subunit A, domain 2"/>
    <property type="match status" value="1"/>
</dbReference>
<organism evidence="9 10">
    <name type="scientific">Rhodococcus olei</name>
    <dbReference type="NCBI Taxonomy" id="2161675"/>
    <lineage>
        <taxon>Bacteria</taxon>
        <taxon>Bacillati</taxon>
        <taxon>Actinomycetota</taxon>
        <taxon>Actinomycetes</taxon>
        <taxon>Mycobacteriales</taxon>
        <taxon>Nocardiaceae</taxon>
        <taxon>Rhodococcus</taxon>
    </lineage>
</organism>
<evidence type="ECO:0000259" key="8">
    <source>
        <dbReference type="Pfam" id="PF02771"/>
    </source>
</evidence>
<dbReference type="Gene3D" id="1.20.140.10">
    <property type="entry name" value="Butyryl-CoA Dehydrogenase, subunit A, domain 3"/>
    <property type="match status" value="1"/>
</dbReference>
<evidence type="ECO:0000313" key="10">
    <source>
        <dbReference type="Proteomes" id="UP001501183"/>
    </source>
</evidence>
<dbReference type="InterPro" id="IPR006091">
    <property type="entry name" value="Acyl-CoA_Oxase/DH_mid-dom"/>
</dbReference>
<proteinExistence type="inferred from homology"/>
<evidence type="ECO:0000256" key="2">
    <source>
        <dbReference type="ARBA" id="ARBA00009347"/>
    </source>
</evidence>
<evidence type="ECO:0000313" key="9">
    <source>
        <dbReference type="EMBL" id="GAA4491284.1"/>
    </source>
</evidence>
<evidence type="ECO:0000256" key="4">
    <source>
        <dbReference type="ARBA" id="ARBA00022827"/>
    </source>
</evidence>
<evidence type="ECO:0000256" key="5">
    <source>
        <dbReference type="RuleBase" id="RU362125"/>
    </source>
</evidence>
<comment type="caution">
    <text evidence="9">The sequence shown here is derived from an EMBL/GenBank/DDBJ whole genome shotgun (WGS) entry which is preliminary data.</text>
</comment>
<dbReference type="Pfam" id="PF02770">
    <property type="entry name" value="Acyl-CoA_dh_M"/>
    <property type="match status" value="1"/>
</dbReference>
<keyword evidence="5" id="KW-0560">Oxidoreductase</keyword>
<sequence>MRRSLFNADHDAFRGTVRQFLAQNVVPEYPEWEKSGRPSESFWKAAGQAGILGIGVPTEYGGNEGTTFTHSVVVTEEIQRLGLAIGGLRIHTDIAMPYLLDYATPEQKRHWLPRLVAGDAVIALAISEPGAGSDIKSMSTRAVRDGDHFVVNGSKTFISNGAAADLLVLACKTDPSAGRDGLSILLVDTTTPGFTRGRSLNKLGLKAQDLAELSFENMVVPAENLLGREGDGFAMLTANLAQERLSIAVNSQAAATAVLDATTASSNASQVRQSHKFALADCATEIQAGAALVDSAVLALGRRELSPSDAAMVKLYCTELQGRVTDRCMRVIGSDGFRAGEFAGRAYLDGRVSRIYGGSSEIMKVIIAQSLNWSQDQVRV</sequence>
<dbReference type="PANTHER" id="PTHR43884">
    <property type="entry name" value="ACYL-COA DEHYDROGENASE"/>
    <property type="match status" value="1"/>
</dbReference>
<dbReference type="InterPro" id="IPR009100">
    <property type="entry name" value="AcylCoA_DH/oxidase_NM_dom_sf"/>
</dbReference>
<feature type="domain" description="Acyl-CoA dehydrogenase/oxidase N-terminal" evidence="8">
    <location>
        <begin position="8"/>
        <end position="119"/>
    </location>
</feature>
<dbReference type="InterPro" id="IPR036250">
    <property type="entry name" value="AcylCo_DH-like_C"/>
</dbReference>
<dbReference type="Gene3D" id="1.10.540.10">
    <property type="entry name" value="Acyl-CoA dehydrogenase/oxidase, N-terminal domain"/>
    <property type="match status" value="1"/>
</dbReference>
<dbReference type="RefSeq" id="WP_345353441.1">
    <property type="nucleotide sequence ID" value="NZ_BAABFB010000088.1"/>
</dbReference>
<dbReference type="PROSITE" id="PS00072">
    <property type="entry name" value="ACYL_COA_DH_1"/>
    <property type="match status" value="1"/>
</dbReference>
<dbReference type="InterPro" id="IPR013786">
    <property type="entry name" value="AcylCoA_DH/ox_N"/>
</dbReference>
<reference evidence="10" key="1">
    <citation type="journal article" date="2019" name="Int. J. Syst. Evol. Microbiol.">
        <title>The Global Catalogue of Microorganisms (GCM) 10K type strain sequencing project: providing services to taxonomists for standard genome sequencing and annotation.</title>
        <authorList>
            <consortium name="The Broad Institute Genomics Platform"/>
            <consortium name="The Broad Institute Genome Sequencing Center for Infectious Disease"/>
            <person name="Wu L."/>
            <person name="Ma J."/>
        </authorList>
    </citation>
    <scope>NUCLEOTIDE SEQUENCE [LARGE SCALE GENOMIC DNA]</scope>
    <source>
        <strain evidence="10">JCM 32206</strain>
    </source>
</reference>
<dbReference type="Proteomes" id="UP001501183">
    <property type="component" value="Unassembled WGS sequence"/>
</dbReference>
<comment type="cofactor">
    <cofactor evidence="1 5">
        <name>FAD</name>
        <dbReference type="ChEBI" id="CHEBI:57692"/>
    </cofactor>
</comment>
<dbReference type="Pfam" id="PF02771">
    <property type="entry name" value="Acyl-CoA_dh_N"/>
    <property type="match status" value="1"/>
</dbReference>
<evidence type="ECO:0000256" key="3">
    <source>
        <dbReference type="ARBA" id="ARBA00022630"/>
    </source>
</evidence>
<dbReference type="SUPFAM" id="SSF56645">
    <property type="entry name" value="Acyl-CoA dehydrogenase NM domain-like"/>
    <property type="match status" value="1"/>
</dbReference>
<dbReference type="InterPro" id="IPR046373">
    <property type="entry name" value="Acyl-CoA_Oxase/DH_mid-dom_sf"/>
</dbReference>
<dbReference type="SUPFAM" id="SSF47203">
    <property type="entry name" value="Acyl-CoA dehydrogenase C-terminal domain-like"/>
    <property type="match status" value="1"/>
</dbReference>
<dbReference type="InterPro" id="IPR037069">
    <property type="entry name" value="AcylCoA_DH/ox_N_sf"/>
</dbReference>
<gene>
    <name evidence="9" type="ORF">GCM10023094_55570</name>
</gene>
<name>A0ABP8PRR3_9NOCA</name>
<evidence type="ECO:0000259" key="6">
    <source>
        <dbReference type="Pfam" id="PF00441"/>
    </source>
</evidence>
<keyword evidence="10" id="KW-1185">Reference proteome</keyword>
<accession>A0ABP8PRR3</accession>
<dbReference type="EMBL" id="BAABFB010000088">
    <property type="protein sequence ID" value="GAA4491284.1"/>
    <property type="molecule type" value="Genomic_DNA"/>
</dbReference>
<dbReference type="PANTHER" id="PTHR43884:SF12">
    <property type="entry name" value="ISOVALERYL-COA DEHYDROGENASE, MITOCHONDRIAL-RELATED"/>
    <property type="match status" value="1"/>
</dbReference>
<keyword evidence="3 5" id="KW-0285">Flavoprotein</keyword>
<evidence type="ECO:0000256" key="1">
    <source>
        <dbReference type="ARBA" id="ARBA00001974"/>
    </source>
</evidence>
<feature type="domain" description="Acyl-CoA dehydrogenase/oxidase C-terminal" evidence="6">
    <location>
        <begin position="230"/>
        <end position="371"/>
    </location>
</feature>
<evidence type="ECO:0000259" key="7">
    <source>
        <dbReference type="Pfam" id="PF02770"/>
    </source>
</evidence>
<feature type="domain" description="Acyl-CoA oxidase/dehydrogenase middle" evidence="7">
    <location>
        <begin position="123"/>
        <end position="218"/>
    </location>
</feature>
<dbReference type="Pfam" id="PF00441">
    <property type="entry name" value="Acyl-CoA_dh_1"/>
    <property type="match status" value="1"/>
</dbReference>
<dbReference type="InterPro" id="IPR009075">
    <property type="entry name" value="AcylCo_DH/oxidase_C"/>
</dbReference>
<dbReference type="InterPro" id="IPR006089">
    <property type="entry name" value="Acyl-CoA_DH_CS"/>
</dbReference>